<feature type="region of interest" description="Disordered" evidence="1">
    <location>
        <begin position="76"/>
        <end position="105"/>
    </location>
</feature>
<gene>
    <name evidence="3" type="ORF">M407DRAFT_182221</name>
</gene>
<feature type="domain" description="Retrotransposon gag" evidence="2">
    <location>
        <begin position="42"/>
        <end position="90"/>
    </location>
</feature>
<protein>
    <recommendedName>
        <fullName evidence="2">Retrotransposon gag domain-containing protein</fullName>
    </recommendedName>
</protein>
<dbReference type="Proteomes" id="UP000054248">
    <property type="component" value="Unassembled WGS sequence"/>
</dbReference>
<reference evidence="4" key="2">
    <citation type="submission" date="2015-01" db="EMBL/GenBank/DDBJ databases">
        <title>Evolutionary Origins and Diversification of the Mycorrhizal Mutualists.</title>
        <authorList>
            <consortium name="DOE Joint Genome Institute"/>
            <consortium name="Mycorrhizal Genomics Consortium"/>
            <person name="Kohler A."/>
            <person name="Kuo A."/>
            <person name="Nagy L.G."/>
            <person name="Floudas D."/>
            <person name="Copeland A."/>
            <person name="Barry K.W."/>
            <person name="Cichocki N."/>
            <person name="Veneault-Fourrey C."/>
            <person name="LaButti K."/>
            <person name="Lindquist E.A."/>
            <person name="Lipzen A."/>
            <person name="Lundell T."/>
            <person name="Morin E."/>
            <person name="Murat C."/>
            <person name="Riley R."/>
            <person name="Ohm R."/>
            <person name="Sun H."/>
            <person name="Tunlid A."/>
            <person name="Henrissat B."/>
            <person name="Grigoriev I.V."/>
            <person name="Hibbett D.S."/>
            <person name="Martin F."/>
        </authorList>
    </citation>
    <scope>NUCLEOTIDE SEQUENCE [LARGE SCALE GENOMIC DNA]</scope>
    <source>
        <strain evidence="4">MUT 4182</strain>
    </source>
</reference>
<sequence>MSGSTLRFSGNGGTPVDEFVRNVTICANKEGRQLDNKWNVEFVATRLSGPALKWYENLDKDIRGDWSKLRKALEDKYSDNKQSPPKRSIWRRATGSSSRGPSRSNSLVTAIVDSEPPSYDFVVAGGTAPSSPTSYEPSQGSAIAGGVRGQMDATARRIRLVSKASGKEVGYLSRFPTALNWFVYTTDVSEAMHVRVGNDNVFEILNGPPSTQPPIVLTVGWSEDGRGPAKEAERYASLGYYEKSFGGFLQARDGWVAKWQSGPSSRIKPLQKKGLGFSTAAFTVSISERTKAIRLHSDLKAYKRGDPEAIEVVSESREPHVQLVNLSLLD</sequence>
<evidence type="ECO:0000256" key="1">
    <source>
        <dbReference type="SAM" id="MobiDB-lite"/>
    </source>
</evidence>
<name>A0A0C3L3V2_9AGAM</name>
<keyword evidence="4" id="KW-1185">Reference proteome</keyword>
<feature type="compositionally biased region" description="Low complexity" evidence="1">
    <location>
        <begin position="91"/>
        <end position="105"/>
    </location>
</feature>
<evidence type="ECO:0000313" key="3">
    <source>
        <dbReference type="EMBL" id="KIO28413.1"/>
    </source>
</evidence>
<dbReference type="Pfam" id="PF03732">
    <property type="entry name" value="Retrotrans_gag"/>
    <property type="match status" value="1"/>
</dbReference>
<feature type="compositionally biased region" description="Polar residues" evidence="1">
    <location>
        <begin position="128"/>
        <end position="141"/>
    </location>
</feature>
<feature type="region of interest" description="Disordered" evidence="1">
    <location>
        <begin position="127"/>
        <end position="148"/>
    </location>
</feature>
<reference evidence="3 4" key="1">
    <citation type="submission" date="2014-04" db="EMBL/GenBank/DDBJ databases">
        <authorList>
            <consortium name="DOE Joint Genome Institute"/>
            <person name="Kuo A."/>
            <person name="Girlanda M."/>
            <person name="Perotto S."/>
            <person name="Kohler A."/>
            <person name="Nagy L.G."/>
            <person name="Floudas D."/>
            <person name="Copeland A."/>
            <person name="Barry K.W."/>
            <person name="Cichocki N."/>
            <person name="Veneault-Fourrey C."/>
            <person name="LaButti K."/>
            <person name="Lindquist E.A."/>
            <person name="Lipzen A."/>
            <person name="Lundell T."/>
            <person name="Morin E."/>
            <person name="Murat C."/>
            <person name="Sun H."/>
            <person name="Tunlid A."/>
            <person name="Henrissat B."/>
            <person name="Grigoriev I.V."/>
            <person name="Hibbett D.S."/>
            <person name="Martin F."/>
            <person name="Nordberg H.P."/>
            <person name="Cantor M.N."/>
            <person name="Hua S.X."/>
        </authorList>
    </citation>
    <scope>NUCLEOTIDE SEQUENCE [LARGE SCALE GENOMIC DNA]</scope>
    <source>
        <strain evidence="3 4">MUT 4182</strain>
    </source>
</reference>
<proteinExistence type="predicted"/>
<organism evidence="3 4">
    <name type="scientific">Tulasnella calospora MUT 4182</name>
    <dbReference type="NCBI Taxonomy" id="1051891"/>
    <lineage>
        <taxon>Eukaryota</taxon>
        <taxon>Fungi</taxon>
        <taxon>Dikarya</taxon>
        <taxon>Basidiomycota</taxon>
        <taxon>Agaricomycotina</taxon>
        <taxon>Agaricomycetes</taxon>
        <taxon>Cantharellales</taxon>
        <taxon>Tulasnellaceae</taxon>
        <taxon>Tulasnella</taxon>
    </lineage>
</organism>
<dbReference type="HOGENOM" id="CLU_061438_0_0_1"/>
<evidence type="ECO:0000259" key="2">
    <source>
        <dbReference type="Pfam" id="PF03732"/>
    </source>
</evidence>
<accession>A0A0C3L3V2</accession>
<dbReference type="OrthoDB" id="3141001at2759"/>
<dbReference type="InterPro" id="IPR005162">
    <property type="entry name" value="Retrotrans_gag_dom"/>
</dbReference>
<evidence type="ECO:0000313" key="4">
    <source>
        <dbReference type="Proteomes" id="UP000054248"/>
    </source>
</evidence>
<dbReference type="EMBL" id="KN822995">
    <property type="protein sequence ID" value="KIO28413.1"/>
    <property type="molecule type" value="Genomic_DNA"/>
</dbReference>
<dbReference type="AlphaFoldDB" id="A0A0C3L3V2"/>